<comment type="caution">
    <text evidence="2">The sequence shown here is derived from an EMBL/GenBank/DDBJ whole genome shotgun (WGS) entry which is preliminary data.</text>
</comment>
<keyword evidence="3" id="KW-1185">Reference proteome</keyword>
<evidence type="ECO:0000256" key="1">
    <source>
        <dbReference type="SAM" id="MobiDB-lite"/>
    </source>
</evidence>
<sequence length="96" mass="10879">MATIDRRSKKKRPSLNEDAHRAATTSPTILPATSSETSTDIIDGSRVRSRIMTLPLSRTGAVADGDYKKDRMHGRIAHVHYERNHNEDNRHTTENR</sequence>
<feature type="compositionally biased region" description="Polar residues" evidence="1">
    <location>
        <begin position="23"/>
        <end position="40"/>
    </location>
</feature>
<reference evidence="2 3" key="1">
    <citation type="journal article" date="2019" name="Commun. Biol.">
        <title>The bagworm genome reveals a unique fibroin gene that provides high tensile strength.</title>
        <authorList>
            <person name="Kono N."/>
            <person name="Nakamura H."/>
            <person name="Ohtoshi R."/>
            <person name="Tomita M."/>
            <person name="Numata K."/>
            <person name="Arakawa K."/>
        </authorList>
    </citation>
    <scope>NUCLEOTIDE SEQUENCE [LARGE SCALE GENOMIC DNA]</scope>
</reference>
<dbReference type="EMBL" id="BGZK01001698">
    <property type="protein sequence ID" value="GBP84790.1"/>
    <property type="molecule type" value="Genomic_DNA"/>
</dbReference>
<proteinExistence type="predicted"/>
<name>A0A4C1ZAQ0_EUMVA</name>
<organism evidence="2 3">
    <name type="scientific">Eumeta variegata</name>
    <name type="common">Bagworm moth</name>
    <name type="synonym">Eumeta japonica</name>
    <dbReference type="NCBI Taxonomy" id="151549"/>
    <lineage>
        <taxon>Eukaryota</taxon>
        <taxon>Metazoa</taxon>
        <taxon>Ecdysozoa</taxon>
        <taxon>Arthropoda</taxon>
        <taxon>Hexapoda</taxon>
        <taxon>Insecta</taxon>
        <taxon>Pterygota</taxon>
        <taxon>Neoptera</taxon>
        <taxon>Endopterygota</taxon>
        <taxon>Lepidoptera</taxon>
        <taxon>Glossata</taxon>
        <taxon>Ditrysia</taxon>
        <taxon>Tineoidea</taxon>
        <taxon>Psychidae</taxon>
        <taxon>Oiketicinae</taxon>
        <taxon>Eumeta</taxon>
    </lineage>
</organism>
<gene>
    <name evidence="2" type="ORF">EVAR_66660_1</name>
</gene>
<feature type="region of interest" description="Disordered" evidence="1">
    <location>
        <begin position="1"/>
        <end position="44"/>
    </location>
</feature>
<protein>
    <submittedName>
        <fullName evidence="2">Uncharacterized protein</fullName>
    </submittedName>
</protein>
<evidence type="ECO:0000313" key="3">
    <source>
        <dbReference type="Proteomes" id="UP000299102"/>
    </source>
</evidence>
<dbReference type="Proteomes" id="UP000299102">
    <property type="component" value="Unassembled WGS sequence"/>
</dbReference>
<accession>A0A4C1ZAQ0</accession>
<dbReference type="AlphaFoldDB" id="A0A4C1ZAQ0"/>
<evidence type="ECO:0000313" key="2">
    <source>
        <dbReference type="EMBL" id="GBP84790.1"/>
    </source>
</evidence>